<dbReference type="PANTHER" id="PTHR31377">
    <property type="entry name" value="AGMATINE DEIMINASE-RELATED"/>
    <property type="match status" value="1"/>
</dbReference>
<accession>A0A1K2IMP9</accession>
<organism evidence="2 3">
    <name type="scientific">Flaviramulus basaltis</name>
    <dbReference type="NCBI Taxonomy" id="369401"/>
    <lineage>
        <taxon>Bacteria</taxon>
        <taxon>Pseudomonadati</taxon>
        <taxon>Bacteroidota</taxon>
        <taxon>Flavobacteriia</taxon>
        <taxon>Flavobacteriales</taxon>
        <taxon>Flavobacteriaceae</taxon>
        <taxon>Flaviramulus</taxon>
    </lineage>
</organism>
<dbReference type="Pfam" id="PF04371">
    <property type="entry name" value="PAD_porph"/>
    <property type="match status" value="2"/>
</dbReference>
<dbReference type="OrthoDB" id="9808013at2"/>
<dbReference type="PANTHER" id="PTHR31377:SF0">
    <property type="entry name" value="AGMATINE DEIMINASE-RELATED"/>
    <property type="match status" value="1"/>
</dbReference>
<dbReference type="EMBL" id="FPKV01000003">
    <property type="protein sequence ID" value="SFZ93732.1"/>
    <property type="molecule type" value="Genomic_DNA"/>
</dbReference>
<evidence type="ECO:0000256" key="1">
    <source>
        <dbReference type="ARBA" id="ARBA00022801"/>
    </source>
</evidence>
<dbReference type="SUPFAM" id="SSF55909">
    <property type="entry name" value="Pentein"/>
    <property type="match status" value="1"/>
</dbReference>
<keyword evidence="1" id="KW-0378">Hydrolase</keyword>
<dbReference type="GO" id="GO:0004668">
    <property type="term" value="F:protein-arginine deiminase activity"/>
    <property type="evidence" value="ECO:0007669"/>
    <property type="project" value="InterPro"/>
</dbReference>
<reference evidence="2 3" key="1">
    <citation type="submission" date="2016-10" db="EMBL/GenBank/DDBJ databases">
        <authorList>
            <person name="de Groot N.N."/>
        </authorList>
    </citation>
    <scope>NUCLEOTIDE SEQUENCE [LARGE SCALE GENOMIC DNA]</scope>
    <source>
        <strain evidence="2 3">DSM 18180</strain>
    </source>
</reference>
<dbReference type="AlphaFoldDB" id="A0A1K2IMP9"/>
<sequence length="427" mass="47995">MKSILTSLIIAVLIISCSSPKKNNNLFIINQPAEFESQEAIWLIWPSTNHKEGESVEKVTLSIIEALINDINIVVTCKNKELLKRASERLKTLFGEQPRLKLLELPSFEIWARDMGPIFVETNKNTLAIADFNFNSWGYSDTLDIDTKTEEMYDVRVAKHFNLPVISSSMISEGGNREVNGKGTLITTESVESNRNPNMSKKEMEAEYMRLLGVKKIIWLKKGLVEDNHTFLGPITASDGTKAYTVVTTNGHIDEFARFVNDSTILLAQIDSTEFSDPIAFENHKRIEENYQILSKATDQDGKPFTIIRMPLPGTIFSTMSPGDYVYEYIKTLDYEDGSTFPKGNTVKVIAALSYLNFIITDKVIVGQTCWREGMPNELKLKDEKAAQILQSVFPNRKIIMIDALAVNLGGGGIHCISMYQPKFPSN</sequence>
<dbReference type="STRING" id="369401.SAMN05428642_103302"/>
<proteinExistence type="predicted"/>
<dbReference type="Proteomes" id="UP000182544">
    <property type="component" value="Unassembled WGS sequence"/>
</dbReference>
<gene>
    <name evidence="2" type="ORF">SAMN05428642_103302</name>
</gene>
<dbReference type="Gene3D" id="3.75.10.10">
    <property type="entry name" value="L-arginine/glycine Amidinotransferase, Chain A"/>
    <property type="match status" value="1"/>
</dbReference>
<dbReference type="RefSeq" id="WP_084647974.1">
    <property type="nucleotide sequence ID" value="NZ_FPKV01000003.1"/>
</dbReference>
<dbReference type="PROSITE" id="PS51257">
    <property type="entry name" value="PROKAR_LIPOPROTEIN"/>
    <property type="match status" value="1"/>
</dbReference>
<protein>
    <submittedName>
        <fullName evidence="2">Agmatine deiminase</fullName>
    </submittedName>
</protein>
<evidence type="ECO:0000313" key="2">
    <source>
        <dbReference type="EMBL" id="SFZ93732.1"/>
    </source>
</evidence>
<dbReference type="GO" id="GO:0009446">
    <property type="term" value="P:putrescine biosynthetic process"/>
    <property type="evidence" value="ECO:0007669"/>
    <property type="project" value="InterPro"/>
</dbReference>
<dbReference type="GO" id="GO:0047632">
    <property type="term" value="F:agmatine deiminase activity"/>
    <property type="evidence" value="ECO:0007669"/>
    <property type="project" value="TreeGrafter"/>
</dbReference>
<evidence type="ECO:0000313" key="3">
    <source>
        <dbReference type="Proteomes" id="UP000182544"/>
    </source>
</evidence>
<dbReference type="InterPro" id="IPR007466">
    <property type="entry name" value="Peptidyl-Arg-deiminase_porph"/>
</dbReference>
<keyword evidence="3" id="KW-1185">Reference proteome</keyword>
<name>A0A1K2IMP9_9FLAO</name>